<dbReference type="Proteomes" id="UP001652661">
    <property type="component" value="Chromosome 2R"/>
</dbReference>
<evidence type="ECO:0000313" key="2">
    <source>
        <dbReference type="RefSeq" id="XP_017021925.1"/>
    </source>
</evidence>
<evidence type="ECO:0000313" key="1">
    <source>
        <dbReference type="Proteomes" id="UP001652661"/>
    </source>
</evidence>
<dbReference type="OMA" id="SCSACCI"/>
<reference evidence="1" key="1">
    <citation type="submission" date="2025-05" db="UniProtKB">
        <authorList>
            <consortium name="RefSeq"/>
        </authorList>
    </citation>
    <scope>NUCLEOTIDE SEQUENCE [LARGE SCALE GENOMIC DNA]</scope>
    <source>
        <strain evidence="1">14028-0561.14</strain>
    </source>
</reference>
<proteinExistence type="predicted"/>
<protein>
    <submittedName>
        <fullName evidence="2">Uncharacterized protein</fullName>
    </submittedName>
</protein>
<dbReference type="RefSeq" id="XP_017021925.1">
    <property type="nucleotide sequence ID" value="XM_017166436.3"/>
</dbReference>
<dbReference type="GeneID" id="108074408"/>
<name>A0A6P4I1C3_DROKI</name>
<reference evidence="2" key="2">
    <citation type="submission" date="2025-08" db="UniProtKB">
        <authorList>
            <consortium name="RefSeq"/>
        </authorList>
    </citation>
    <scope>IDENTIFICATION</scope>
    <source>
        <strain evidence="2">14028-0561.14</strain>
        <tissue evidence="2">Whole fly</tissue>
    </source>
</reference>
<dbReference type="OrthoDB" id="7862802at2759"/>
<organism evidence="1 2">
    <name type="scientific">Drosophila kikkawai</name>
    <name type="common">Fruit fly</name>
    <dbReference type="NCBI Taxonomy" id="30033"/>
    <lineage>
        <taxon>Eukaryota</taxon>
        <taxon>Metazoa</taxon>
        <taxon>Ecdysozoa</taxon>
        <taxon>Arthropoda</taxon>
        <taxon>Hexapoda</taxon>
        <taxon>Insecta</taxon>
        <taxon>Pterygota</taxon>
        <taxon>Neoptera</taxon>
        <taxon>Endopterygota</taxon>
        <taxon>Diptera</taxon>
        <taxon>Brachycera</taxon>
        <taxon>Muscomorpha</taxon>
        <taxon>Ephydroidea</taxon>
        <taxon>Drosophilidae</taxon>
        <taxon>Drosophila</taxon>
        <taxon>Sophophora</taxon>
    </lineage>
</organism>
<accession>A0A6P4I1C3</accession>
<keyword evidence="1" id="KW-1185">Reference proteome</keyword>
<sequence length="218" mass="24755">MINNDICEALLAVKEVKLSFERTLRNINNIQHRYNMVSVLKRKAAKAKESFEAEIQAAITEPTSVKVSNLPRKSLKTIKTLPLVGNKRVKRGKKAKLSTVQESFKEESEAAITEPSLKKKILLPVKKINKKTKRTKLPVLSPISYGESVPQRICFRATSCTYEIHSAATQIMQRQPYGDLIRRLYRAARWKAQQEAMDQQDLEQSPDGFICRCSCSSC</sequence>
<gene>
    <name evidence="2" type="primary">LOC108074408</name>
</gene>
<dbReference type="AlphaFoldDB" id="A0A6P4I1C3"/>